<reference evidence="2" key="1">
    <citation type="journal article" date="2024" name="Proc. Natl. Acad. Sci. U.S.A.">
        <title>Extraordinary preservation of gene collinearity over three hundred million years revealed in homosporous lycophytes.</title>
        <authorList>
            <person name="Li C."/>
            <person name="Wickell D."/>
            <person name="Kuo L.Y."/>
            <person name="Chen X."/>
            <person name="Nie B."/>
            <person name="Liao X."/>
            <person name="Peng D."/>
            <person name="Ji J."/>
            <person name="Jenkins J."/>
            <person name="Williams M."/>
            <person name="Shu S."/>
            <person name="Plott C."/>
            <person name="Barry K."/>
            <person name="Rajasekar S."/>
            <person name="Grimwood J."/>
            <person name="Han X."/>
            <person name="Sun S."/>
            <person name="Hou Z."/>
            <person name="He W."/>
            <person name="Dai G."/>
            <person name="Sun C."/>
            <person name="Schmutz J."/>
            <person name="Leebens-Mack J.H."/>
            <person name="Li F.W."/>
            <person name="Wang L."/>
        </authorList>
    </citation>
    <scope>NUCLEOTIDE SEQUENCE [LARGE SCALE GENOMIC DNA]</scope>
    <source>
        <strain evidence="2">cv. PW_Plant_1</strain>
    </source>
</reference>
<proteinExistence type="predicted"/>
<protein>
    <submittedName>
        <fullName evidence="1">Uncharacterized protein</fullName>
    </submittedName>
</protein>
<gene>
    <name evidence="1" type="ORF">O6H91_06G141200</name>
</gene>
<accession>A0ACC2DJY1</accession>
<organism evidence="1 2">
    <name type="scientific">Diphasiastrum complanatum</name>
    <name type="common">Issler's clubmoss</name>
    <name type="synonym">Lycopodium complanatum</name>
    <dbReference type="NCBI Taxonomy" id="34168"/>
    <lineage>
        <taxon>Eukaryota</taxon>
        <taxon>Viridiplantae</taxon>
        <taxon>Streptophyta</taxon>
        <taxon>Embryophyta</taxon>
        <taxon>Tracheophyta</taxon>
        <taxon>Lycopodiopsida</taxon>
        <taxon>Lycopodiales</taxon>
        <taxon>Lycopodiaceae</taxon>
        <taxon>Lycopodioideae</taxon>
        <taxon>Diphasiastrum</taxon>
    </lineage>
</organism>
<dbReference type="EMBL" id="CM055097">
    <property type="protein sequence ID" value="KAJ7554454.1"/>
    <property type="molecule type" value="Genomic_DNA"/>
</dbReference>
<evidence type="ECO:0000313" key="1">
    <source>
        <dbReference type="EMBL" id="KAJ7554454.1"/>
    </source>
</evidence>
<name>A0ACC2DJY1_DIPCM</name>
<evidence type="ECO:0000313" key="2">
    <source>
        <dbReference type="Proteomes" id="UP001162992"/>
    </source>
</evidence>
<comment type="caution">
    <text evidence="1">The sequence shown here is derived from an EMBL/GenBank/DDBJ whole genome shotgun (WGS) entry which is preliminary data.</text>
</comment>
<dbReference type="Proteomes" id="UP001162992">
    <property type="component" value="Chromosome 6"/>
</dbReference>
<keyword evidence="2" id="KW-1185">Reference proteome</keyword>
<sequence>MGENTLSDCVYRLEGQVVIVTGAASGIGEAAARGFAAEGAKVIITDVDETLGSSVAASIPSAHFLRADVSQEADVAAAVDFALSTYGRLDIMHNNAAIAGPLGPVTLLDMDAFDRVYSINLRGQVLGIKHAARAMIPAHRGTIICTSSVATILGGSAPNAYTFVKSAIPGIVRSAAAELGPHGIRVNAISPLGVPTPGMLGGLKTLGAGNLTFEDMQRMLDEGSEFKGKPLRAEHIAQAAVFLASDAGGYISGQNLVIDGGFSVTKTYNPFMSLLK</sequence>